<feature type="domain" description="Polycystin" evidence="10">
    <location>
        <begin position="2"/>
        <end position="202"/>
    </location>
</feature>
<dbReference type="Proteomes" id="UP000694865">
    <property type="component" value="Unplaced"/>
</dbReference>
<feature type="transmembrane region" description="Helical" evidence="8">
    <location>
        <begin position="118"/>
        <end position="142"/>
    </location>
</feature>
<organism evidence="11 12">
    <name type="scientific">Saccoglossus kowalevskii</name>
    <name type="common">Acorn worm</name>
    <dbReference type="NCBI Taxonomy" id="10224"/>
    <lineage>
        <taxon>Eukaryota</taxon>
        <taxon>Metazoa</taxon>
        <taxon>Hemichordata</taxon>
        <taxon>Enteropneusta</taxon>
        <taxon>Harrimaniidae</taxon>
        <taxon>Saccoglossus</taxon>
    </lineage>
</organism>
<keyword evidence="4 8" id="KW-1133">Transmembrane helix</keyword>
<keyword evidence="6" id="KW-0325">Glycoprotein</keyword>
<reference evidence="12" key="1">
    <citation type="submission" date="2025-08" db="UniProtKB">
        <authorList>
            <consortium name="RefSeq"/>
        </authorList>
    </citation>
    <scope>IDENTIFICATION</scope>
    <source>
        <tissue evidence="12">Testes</tissue>
    </source>
</reference>
<name>A0ABM0M675_SACKO</name>
<evidence type="ECO:0000256" key="6">
    <source>
        <dbReference type="ARBA" id="ARBA00023180"/>
    </source>
</evidence>
<dbReference type="InterPro" id="IPR003915">
    <property type="entry name" value="PKD_2"/>
</dbReference>
<comment type="subcellular location">
    <subcellularLocation>
        <location evidence="1">Membrane</location>
        <topology evidence="1">Multi-pass membrane protein</topology>
    </subcellularLocation>
</comment>
<dbReference type="InterPro" id="IPR046791">
    <property type="entry name" value="Polycystin_dom"/>
</dbReference>
<feature type="transmembrane region" description="Helical" evidence="8">
    <location>
        <begin position="253"/>
        <end position="273"/>
    </location>
</feature>
<evidence type="ECO:0000256" key="5">
    <source>
        <dbReference type="ARBA" id="ARBA00023136"/>
    </source>
</evidence>
<evidence type="ECO:0000256" key="4">
    <source>
        <dbReference type="ARBA" id="ARBA00022989"/>
    </source>
</evidence>
<evidence type="ECO:0000259" key="9">
    <source>
        <dbReference type="Pfam" id="PF08016"/>
    </source>
</evidence>
<keyword evidence="5 8" id="KW-0472">Membrane</keyword>
<protein>
    <submittedName>
        <fullName evidence="12">Polycystin-2-like</fullName>
    </submittedName>
</protein>
<feature type="transmembrane region" description="Helical" evidence="8">
    <location>
        <begin position="344"/>
        <end position="364"/>
    </location>
</feature>
<accession>A0ABM0M675</accession>
<feature type="region of interest" description="Disordered" evidence="7">
    <location>
        <begin position="467"/>
        <end position="487"/>
    </location>
</feature>
<evidence type="ECO:0000256" key="2">
    <source>
        <dbReference type="ARBA" id="ARBA00007200"/>
    </source>
</evidence>
<feature type="non-terminal residue" evidence="12">
    <location>
        <position position="1"/>
    </location>
</feature>
<comment type="similarity">
    <text evidence="2">Belongs to the polycystin family.</text>
</comment>
<dbReference type="PANTHER" id="PTHR10877">
    <property type="entry name" value="POLYCYSTIN FAMILY MEMBER"/>
    <property type="match status" value="1"/>
</dbReference>
<evidence type="ECO:0000256" key="3">
    <source>
        <dbReference type="ARBA" id="ARBA00022692"/>
    </source>
</evidence>
<evidence type="ECO:0000256" key="8">
    <source>
        <dbReference type="SAM" id="Phobius"/>
    </source>
</evidence>
<dbReference type="Pfam" id="PF08016">
    <property type="entry name" value="PKD_channel"/>
    <property type="match status" value="1"/>
</dbReference>
<evidence type="ECO:0000259" key="10">
    <source>
        <dbReference type="Pfam" id="PF20519"/>
    </source>
</evidence>
<keyword evidence="11" id="KW-1185">Reference proteome</keyword>
<dbReference type="GeneID" id="102803848"/>
<evidence type="ECO:0000256" key="7">
    <source>
        <dbReference type="SAM" id="MobiDB-lite"/>
    </source>
</evidence>
<dbReference type="RefSeq" id="XP_006815516.1">
    <property type="nucleotide sequence ID" value="XM_006815453.1"/>
</dbReference>
<feature type="transmembrane region" description="Helical" evidence="8">
    <location>
        <begin position="406"/>
        <end position="425"/>
    </location>
</feature>
<feature type="compositionally biased region" description="Basic and acidic residues" evidence="7">
    <location>
        <begin position="475"/>
        <end position="487"/>
    </location>
</feature>
<dbReference type="InterPro" id="IPR051223">
    <property type="entry name" value="Polycystin"/>
</dbReference>
<evidence type="ECO:0000313" key="12">
    <source>
        <dbReference type="RefSeq" id="XP_006815516.1"/>
    </source>
</evidence>
<dbReference type="InterPro" id="IPR013122">
    <property type="entry name" value="PKD1_2_channel"/>
</dbReference>
<evidence type="ECO:0000256" key="1">
    <source>
        <dbReference type="ARBA" id="ARBA00004141"/>
    </source>
</evidence>
<dbReference type="Pfam" id="PF20519">
    <property type="entry name" value="Polycystin_dom"/>
    <property type="match status" value="1"/>
</dbReference>
<sequence>IRRMEHFWLWAENTMLPGVFGHKSDSGTIYRQNETSIDNSVASYFASPVVLRQLRVQKDVCDTLPMSAFTVSCNVPYGDHYNDVGSYDVRWQPLNATMKYDEHTPWTYKSITKSTWDIPFLGATGIAYSGGGYLAFLGSSYIEGKSMLEHLKSNKWLDLRSRAIFIEFANRNPVHNLLSHVVYLLEFHASNKMYATADIRTMYILDVEQLDVSAVLLILFGIIHVLLTMYLICDNVKKIYTQRKQFAHDFWNLWNLSLILISIICIGIFFTRFSNKSTALKELRNKSGIFQKVHNLFFWDELFVLFLGILSFMTIITFVRLLNISRRVSYFTKTLSLAWLDLRSFVVIFAIFFFTFVQLFYLMLGTSLEGYGSFTATMATLALSLLQKFNKDVSLNDNSSKERLCLVAFVVVQVWIFILILVSIINTSFATVRQQDIRSVETDAFDLMVERLKRWFNDMFSNIAQSGDSEIQGSTEERASDSKSGRTERVVEAMLNGLEKKVDRVCVLAQRIN</sequence>
<feature type="transmembrane region" description="Helical" evidence="8">
    <location>
        <begin position="212"/>
        <end position="232"/>
    </location>
</feature>
<feature type="transmembrane region" description="Helical" evidence="8">
    <location>
        <begin position="302"/>
        <end position="323"/>
    </location>
</feature>
<dbReference type="PANTHER" id="PTHR10877:SF150">
    <property type="entry name" value="REJ DOMAIN-CONTAINING PROTEIN"/>
    <property type="match status" value="1"/>
</dbReference>
<evidence type="ECO:0000313" key="11">
    <source>
        <dbReference type="Proteomes" id="UP000694865"/>
    </source>
</evidence>
<keyword evidence="3 8" id="KW-0812">Transmembrane</keyword>
<proteinExistence type="inferred from homology"/>
<dbReference type="PRINTS" id="PR01433">
    <property type="entry name" value="POLYCYSTIN2"/>
</dbReference>
<gene>
    <name evidence="12" type="primary">LOC102803848</name>
</gene>
<feature type="domain" description="Polycystin cation channel PKD1/PKD2" evidence="9">
    <location>
        <begin position="216"/>
        <end position="432"/>
    </location>
</feature>